<feature type="transmembrane region" description="Helical" evidence="2">
    <location>
        <begin position="171"/>
        <end position="192"/>
    </location>
</feature>
<sequence length="245" mass="28712">MWMWRRTVRVKWTERIRNKIVFEKKSNRKSKELAYKTLVRPIMEYGTVGWDPYRQNQIDSIEKVQRKATKYVKMDYIKVNDIRSSEKTILSRLRTSHNLEGVTAMFAFLMIYSVLSIMLNVMLLIGAHTENLRLIFMWIIAHVIYLVVTVLGLLTNLFMTLLNPDQRAGSVGTSLVNIVLTFYFLVVVGSYYQQLKDRMLSTSPHAPHVVVYIENTRKPEESSPPPPYSELYPPWQQQQQQPVPK</sequence>
<keyword evidence="2" id="KW-0812">Transmembrane</keyword>
<dbReference type="EMBL" id="JAJSOF020000001">
    <property type="protein sequence ID" value="KAJ4451373.1"/>
    <property type="molecule type" value="Genomic_DNA"/>
</dbReference>
<keyword evidence="4" id="KW-1185">Reference proteome</keyword>
<reference evidence="3 4" key="1">
    <citation type="journal article" date="2022" name="Allergy">
        <title>Genome assembly and annotation of Periplaneta americana reveal a comprehensive cockroach allergen profile.</title>
        <authorList>
            <person name="Wang L."/>
            <person name="Xiong Q."/>
            <person name="Saelim N."/>
            <person name="Wang L."/>
            <person name="Nong W."/>
            <person name="Wan A.T."/>
            <person name="Shi M."/>
            <person name="Liu X."/>
            <person name="Cao Q."/>
            <person name="Hui J.H.L."/>
            <person name="Sookrung N."/>
            <person name="Leung T.F."/>
            <person name="Tungtrongchitr A."/>
            <person name="Tsui S.K.W."/>
        </authorList>
    </citation>
    <scope>NUCLEOTIDE SEQUENCE [LARGE SCALE GENOMIC DNA]</scope>
    <source>
        <strain evidence="3">PWHHKU_190912</strain>
    </source>
</reference>
<feature type="transmembrane region" description="Helical" evidence="2">
    <location>
        <begin position="102"/>
        <end position="123"/>
    </location>
</feature>
<dbReference type="PANTHER" id="PTHR36694">
    <property type="entry name" value="PASIFLORA 1, ISOFORM A-RELATED"/>
    <property type="match status" value="1"/>
</dbReference>
<name>A0ABQ8TYJ3_PERAM</name>
<proteinExistence type="predicted"/>
<evidence type="ECO:0000256" key="1">
    <source>
        <dbReference type="SAM" id="MobiDB-lite"/>
    </source>
</evidence>
<accession>A0ABQ8TYJ3</accession>
<feature type="transmembrane region" description="Helical" evidence="2">
    <location>
        <begin position="135"/>
        <end position="159"/>
    </location>
</feature>
<keyword evidence="2" id="KW-1133">Transmembrane helix</keyword>
<dbReference type="Proteomes" id="UP001148838">
    <property type="component" value="Unassembled WGS sequence"/>
</dbReference>
<comment type="caution">
    <text evidence="3">The sequence shown here is derived from an EMBL/GenBank/DDBJ whole genome shotgun (WGS) entry which is preliminary data.</text>
</comment>
<organism evidence="3 4">
    <name type="scientific">Periplaneta americana</name>
    <name type="common">American cockroach</name>
    <name type="synonym">Blatta americana</name>
    <dbReference type="NCBI Taxonomy" id="6978"/>
    <lineage>
        <taxon>Eukaryota</taxon>
        <taxon>Metazoa</taxon>
        <taxon>Ecdysozoa</taxon>
        <taxon>Arthropoda</taxon>
        <taxon>Hexapoda</taxon>
        <taxon>Insecta</taxon>
        <taxon>Pterygota</taxon>
        <taxon>Neoptera</taxon>
        <taxon>Polyneoptera</taxon>
        <taxon>Dictyoptera</taxon>
        <taxon>Blattodea</taxon>
        <taxon>Blattoidea</taxon>
        <taxon>Blattidae</taxon>
        <taxon>Blattinae</taxon>
        <taxon>Periplaneta</taxon>
    </lineage>
</organism>
<feature type="compositionally biased region" description="Low complexity" evidence="1">
    <location>
        <begin position="229"/>
        <end position="245"/>
    </location>
</feature>
<gene>
    <name evidence="3" type="ORF">ANN_02835</name>
</gene>
<evidence type="ECO:0000256" key="2">
    <source>
        <dbReference type="SAM" id="Phobius"/>
    </source>
</evidence>
<feature type="region of interest" description="Disordered" evidence="1">
    <location>
        <begin position="216"/>
        <end position="245"/>
    </location>
</feature>
<dbReference type="PANTHER" id="PTHR36694:SF11">
    <property type="entry name" value="LP21121P-RELATED"/>
    <property type="match status" value="1"/>
</dbReference>
<evidence type="ECO:0000313" key="3">
    <source>
        <dbReference type="EMBL" id="KAJ4451373.1"/>
    </source>
</evidence>
<protein>
    <submittedName>
        <fullName evidence="3">Uncharacterized protein</fullName>
    </submittedName>
</protein>
<keyword evidence="2" id="KW-0472">Membrane</keyword>
<evidence type="ECO:0000313" key="4">
    <source>
        <dbReference type="Proteomes" id="UP001148838"/>
    </source>
</evidence>